<dbReference type="RefSeq" id="XP_023162824.1">
    <property type="nucleotide sequence ID" value="XM_023307056.2"/>
</dbReference>
<evidence type="ECO:0000313" key="1">
    <source>
        <dbReference type="Proteomes" id="UP000504633"/>
    </source>
</evidence>
<name>A0A6J1LEH2_DROHY</name>
<accession>A0A6J1LEH2</accession>
<dbReference type="InterPro" id="IPR010512">
    <property type="entry name" value="DUF1091"/>
</dbReference>
<dbReference type="KEGG" id="dhe:111593965"/>
<reference evidence="2" key="1">
    <citation type="submission" date="2025-08" db="UniProtKB">
        <authorList>
            <consortium name="RefSeq"/>
        </authorList>
    </citation>
    <scope>IDENTIFICATION</scope>
    <source>
        <strain evidence="2">15085-1641.00</strain>
        <tissue evidence="2">Whole body</tissue>
    </source>
</reference>
<dbReference type="GeneID" id="111593965"/>
<dbReference type="PANTHER" id="PTHR20898">
    <property type="entry name" value="DAEDALUS ON 3-RELATED-RELATED"/>
    <property type="match status" value="1"/>
</dbReference>
<dbReference type="Proteomes" id="UP000504633">
    <property type="component" value="Unplaced"/>
</dbReference>
<dbReference type="Pfam" id="PF06477">
    <property type="entry name" value="DUF1091"/>
    <property type="match status" value="1"/>
</dbReference>
<dbReference type="OrthoDB" id="8022954at2759"/>
<organism evidence="1 2">
    <name type="scientific">Drosophila hydei</name>
    <name type="common">Fruit fly</name>
    <dbReference type="NCBI Taxonomy" id="7224"/>
    <lineage>
        <taxon>Eukaryota</taxon>
        <taxon>Metazoa</taxon>
        <taxon>Ecdysozoa</taxon>
        <taxon>Arthropoda</taxon>
        <taxon>Hexapoda</taxon>
        <taxon>Insecta</taxon>
        <taxon>Pterygota</taxon>
        <taxon>Neoptera</taxon>
        <taxon>Endopterygota</taxon>
        <taxon>Diptera</taxon>
        <taxon>Brachycera</taxon>
        <taxon>Muscomorpha</taxon>
        <taxon>Ephydroidea</taxon>
        <taxon>Drosophilidae</taxon>
        <taxon>Drosophila</taxon>
    </lineage>
</organism>
<dbReference type="OMA" id="KSMECHA"/>
<gene>
    <name evidence="2" type="primary">LOC111593965</name>
</gene>
<sequence>MVRQSQLFIFNESTVISATMPPMCHMRSQAKPSTNPQSPAEQRLPLKTISIAFAMPTLSGYTRLKSMECHAVDPKFLQVTNCIIKPIRRNIKDVHVVLKLLQGPVTNASVRLELKQRGYNKPVLYGFTVDACRFLDANNRNTLANVFYNFLKFNVYTNMNHSCPFSDSIIIDHLRHDEKFSLPLPLSMGDYKLMTYWYAYNVLRVTIHVNIETVA</sequence>
<dbReference type="SMART" id="SM00697">
    <property type="entry name" value="DM8"/>
    <property type="match status" value="1"/>
</dbReference>
<evidence type="ECO:0000313" key="2">
    <source>
        <dbReference type="RefSeq" id="XP_023162824.1"/>
    </source>
</evidence>
<dbReference type="AlphaFoldDB" id="A0A6J1LEH2"/>
<proteinExistence type="predicted"/>
<dbReference type="PANTHER" id="PTHR20898:SF0">
    <property type="entry name" value="DAEDALUS ON 3-RELATED"/>
    <property type="match status" value="1"/>
</dbReference>
<keyword evidence="1" id="KW-1185">Reference proteome</keyword>
<protein>
    <submittedName>
        <fullName evidence="2">Uncharacterized protein LOC111593965</fullName>
    </submittedName>
</protein>